<evidence type="ECO:0000313" key="12">
    <source>
        <dbReference type="EMBL" id="BDU72286.1"/>
    </source>
</evidence>
<gene>
    <name evidence="12" type="ORF">METEAL_14600</name>
</gene>
<name>A0AA48GUY2_9BACT</name>
<comment type="similarity">
    <text evidence="2">Belongs to the TonB family.</text>
</comment>
<sequence>MGRQCSNILPPPPPLGARPKGRPLGALVLSLPLYGLMGGALALLSVGAGEAAVRPTVAVSLEEGLPMAAPPPPSPGGGAPAARREAAPLIPAAEEVPVAAPASLPTVPAAAAPGPGGGAGPAGGAPGAAPGLPGGVAGGQVGGVPGGQPDGVLPPVFDAAYLQNPAPDYPPLSRRLGEEGRLVLRVRVGVDGRAEELEIRTSTGHPRLDQAGLQTVRRWRFAPARRGAERVTAWVLIPITFNLDA</sequence>
<evidence type="ECO:0000256" key="10">
    <source>
        <dbReference type="SAM" id="MobiDB-lite"/>
    </source>
</evidence>
<evidence type="ECO:0000256" key="9">
    <source>
        <dbReference type="ARBA" id="ARBA00023136"/>
    </source>
</evidence>
<evidence type="ECO:0000256" key="6">
    <source>
        <dbReference type="ARBA" id="ARBA00022692"/>
    </source>
</evidence>
<dbReference type="GO" id="GO:0015031">
    <property type="term" value="P:protein transport"/>
    <property type="evidence" value="ECO:0007669"/>
    <property type="project" value="UniProtKB-KW"/>
</dbReference>
<keyword evidence="4" id="KW-1003">Cell membrane</keyword>
<dbReference type="RefSeq" id="WP_316415200.1">
    <property type="nucleotide sequence ID" value="NZ_AP027080.1"/>
</dbReference>
<keyword evidence="6" id="KW-0812">Transmembrane</keyword>
<feature type="region of interest" description="Disordered" evidence="10">
    <location>
        <begin position="64"/>
        <end position="84"/>
    </location>
</feature>
<evidence type="ECO:0000256" key="2">
    <source>
        <dbReference type="ARBA" id="ARBA00006555"/>
    </source>
</evidence>
<keyword evidence="8" id="KW-1133">Transmembrane helix</keyword>
<evidence type="ECO:0000256" key="8">
    <source>
        <dbReference type="ARBA" id="ARBA00022989"/>
    </source>
</evidence>
<keyword evidence="3" id="KW-0813">Transport</keyword>
<evidence type="ECO:0000256" key="4">
    <source>
        <dbReference type="ARBA" id="ARBA00022475"/>
    </source>
</evidence>
<evidence type="ECO:0000256" key="1">
    <source>
        <dbReference type="ARBA" id="ARBA00004383"/>
    </source>
</evidence>
<evidence type="ECO:0000259" key="11">
    <source>
        <dbReference type="PROSITE" id="PS52015"/>
    </source>
</evidence>
<feature type="domain" description="TonB C-terminal" evidence="11">
    <location>
        <begin position="154"/>
        <end position="245"/>
    </location>
</feature>
<protein>
    <recommendedName>
        <fullName evidence="11">TonB C-terminal domain-containing protein</fullName>
    </recommendedName>
</protein>
<evidence type="ECO:0000256" key="3">
    <source>
        <dbReference type="ARBA" id="ARBA00022448"/>
    </source>
</evidence>
<organism evidence="12 13">
    <name type="scientific">Mesoterricola silvestris</name>
    <dbReference type="NCBI Taxonomy" id="2927979"/>
    <lineage>
        <taxon>Bacteria</taxon>
        <taxon>Pseudomonadati</taxon>
        <taxon>Acidobacteriota</taxon>
        <taxon>Holophagae</taxon>
        <taxon>Holophagales</taxon>
        <taxon>Holophagaceae</taxon>
        <taxon>Mesoterricola</taxon>
    </lineage>
</organism>
<dbReference type="AlphaFoldDB" id="A0AA48GUY2"/>
<dbReference type="InterPro" id="IPR006260">
    <property type="entry name" value="TonB/TolA_C"/>
</dbReference>
<keyword evidence="5" id="KW-0997">Cell inner membrane</keyword>
<evidence type="ECO:0000256" key="5">
    <source>
        <dbReference type="ARBA" id="ARBA00022519"/>
    </source>
</evidence>
<dbReference type="Pfam" id="PF03544">
    <property type="entry name" value="TonB_C"/>
    <property type="match status" value="1"/>
</dbReference>
<dbReference type="PANTHER" id="PTHR33446">
    <property type="entry name" value="PROTEIN TONB-RELATED"/>
    <property type="match status" value="1"/>
</dbReference>
<dbReference type="Gene3D" id="3.30.1150.10">
    <property type="match status" value="1"/>
</dbReference>
<comment type="subcellular location">
    <subcellularLocation>
        <location evidence="1">Cell inner membrane</location>
        <topology evidence="1">Single-pass membrane protein</topology>
        <orientation evidence="1">Periplasmic side</orientation>
    </subcellularLocation>
</comment>
<feature type="region of interest" description="Disordered" evidence="10">
    <location>
        <begin position="111"/>
        <end position="131"/>
    </location>
</feature>
<dbReference type="PROSITE" id="PS52015">
    <property type="entry name" value="TONB_CTD"/>
    <property type="match status" value="1"/>
</dbReference>
<keyword evidence="13" id="KW-1185">Reference proteome</keyword>
<dbReference type="InterPro" id="IPR051045">
    <property type="entry name" value="TonB-dependent_transducer"/>
</dbReference>
<keyword evidence="9" id="KW-0472">Membrane</keyword>
<feature type="compositionally biased region" description="Gly residues" evidence="10">
    <location>
        <begin position="114"/>
        <end position="131"/>
    </location>
</feature>
<dbReference type="GO" id="GO:0055085">
    <property type="term" value="P:transmembrane transport"/>
    <property type="evidence" value="ECO:0007669"/>
    <property type="project" value="InterPro"/>
</dbReference>
<dbReference type="KEGG" id="msil:METEAL_14600"/>
<dbReference type="SUPFAM" id="SSF74653">
    <property type="entry name" value="TolA/TonB C-terminal domain"/>
    <property type="match status" value="1"/>
</dbReference>
<dbReference type="InterPro" id="IPR037682">
    <property type="entry name" value="TonB_C"/>
</dbReference>
<dbReference type="GO" id="GO:0098797">
    <property type="term" value="C:plasma membrane protein complex"/>
    <property type="evidence" value="ECO:0007669"/>
    <property type="project" value="TreeGrafter"/>
</dbReference>
<evidence type="ECO:0000313" key="13">
    <source>
        <dbReference type="Proteomes" id="UP001238179"/>
    </source>
</evidence>
<reference evidence="13" key="1">
    <citation type="journal article" date="2023" name="Int. J. Syst. Evol. Microbiol.">
        <title>Mesoterricola silvestris gen. nov., sp. nov., Mesoterricola sediminis sp. nov., Geothrix oryzae sp. nov., Geothrix edaphica sp. nov., Geothrix rubra sp. nov., and Geothrix limicola sp. nov., six novel members of Acidobacteriota isolated from soils.</title>
        <authorList>
            <person name="Itoh H."/>
            <person name="Sugisawa Y."/>
            <person name="Mise K."/>
            <person name="Xu Z."/>
            <person name="Kuniyasu M."/>
            <person name="Ushijima N."/>
            <person name="Kawano K."/>
            <person name="Kobayashi E."/>
            <person name="Shiratori Y."/>
            <person name="Masuda Y."/>
            <person name="Senoo K."/>
        </authorList>
    </citation>
    <scope>NUCLEOTIDE SEQUENCE [LARGE SCALE GENOMIC DNA]</scope>
    <source>
        <strain evidence="13">W79</strain>
    </source>
</reference>
<feature type="region of interest" description="Disordered" evidence="10">
    <location>
        <begin position="1"/>
        <end position="20"/>
    </location>
</feature>
<dbReference type="GO" id="GO:0031992">
    <property type="term" value="F:energy transducer activity"/>
    <property type="evidence" value="ECO:0007669"/>
    <property type="project" value="TreeGrafter"/>
</dbReference>
<proteinExistence type="inferred from homology"/>
<keyword evidence="7" id="KW-0653">Protein transport</keyword>
<dbReference type="Proteomes" id="UP001238179">
    <property type="component" value="Chromosome"/>
</dbReference>
<dbReference type="NCBIfam" id="TIGR01352">
    <property type="entry name" value="tonB_Cterm"/>
    <property type="match status" value="1"/>
</dbReference>
<dbReference type="EMBL" id="AP027080">
    <property type="protein sequence ID" value="BDU72286.1"/>
    <property type="molecule type" value="Genomic_DNA"/>
</dbReference>
<evidence type="ECO:0000256" key="7">
    <source>
        <dbReference type="ARBA" id="ARBA00022927"/>
    </source>
</evidence>
<dbReference type="PANTHER" id="PTHR33446:SF2">
    <property type="entry name" value="PROTEIN TONB"/>
    <property type="match status" value="1"/>
</dbReference>
<accession>A0AA48GUY2</accession>